<proteinExistence type="predicted"/>
<dbReference type="Proteomes" id="UP001214530">
    <property type="component" value="Chromosome"/>
</dbReference>
<dbReference type="InterPro" id="IPR035940">
    <property type="entry name" value="CAP_sf"/>
</dbReference>
<evidence type="ECO:0000313" key="3">
    <source>
        <dbReference type="Proteomes" id="UP001214530"/>
    </source>
</evidence>
<organism evidence="2 3">
    <name type="scientific">Candidatus Pedobacter colombiensis</name>
    <dbReference type="NCBI Taxonomy" id="3121371"/>
    <lineage>
        <taxon>Bacteria</taxon>
        <taxon>Pseudomonadati</taxon>
        <taxon>Bacteroidota</taxon>
        <taxon>Sphingobacteriia</taxon>
        <taxon>Sphingobacteriales</taxon>
        <taxon>Sphingobacteriaceae</taxon>
        <taxon>Pedobacter</taxon>
    </lineage>
</organism>
<reference evidence="2" key="1">
    <citation type="submission" date="2023-03" db="EMBL/GenBank/DDBJ databases">
        <title>Andean soil-derived lignocellulolytic bacterial consortium as a source of novel taxa and putative plastic-active enzymes.</title>
        <authorList>
            <person name="Diaz-Garcia L."/>
            <person name="Chuvochina M."/>
            <person name="Feuerriegel G."/>
            <person name="Bunk B."/>
            <person name="Sproer C."/>
            <person name="Streit W.R."/>
            <person name="Rodriguez L.M."/>
            <person name="Overmann J."/>
            <person name="Jimenez D.J."/>
        </authorList>
    </citation>
    <scope>NUCLEOTIDE SEQUENCE</scope>
    <source>
        <strain evidence="2">MAG 3858</strain>
    </source>
</reference>
<dbReference type="EMBL" id="CP119313">
    <property type="protein sequence ID" value="WEK18259.1"/>
    <property type="molecule type" value="Genomic_DNA"/>
</dbReference>
<protein>
    <submittedName>
        <fullName evidence="2">CAP domain-containing protein</fullName>
    </submittedName>
</protein>
<dbReference type="Gene3D" id="3.40.33.10">
    <property type="entry name" value="CAP"/>
    <property type="match status" value="1"/>
</dbReference>
<dbReference type="InterPro" id="IPR014044">
    <property type="entry name" value="CAP_dom"/>
</dbReference>
<dbReference type="AlphaFoldDB" id="A0AAJ6B5X8"/>
<name>A0AAJ6B5X8_9SPHI</name>
<dbReference type="Pfam" id="PF00188">
    <property type="entry name" value="CAP"/>
    <property type="match status" value="1"/>
</dbReference>
<evidence type="ECO:0000313" key="2">
    <source>
        <dbReference type="EMBL" id="WEK18259.1"/>
    </source>
</evidence>
<dbReference type="CDD" id="cd05379">
    <property type="entry name" value="CAP_bacterial"/>
    <property type="match status" value="1"/>
</dbReference>
<sequence>MKLMTIALLFLFPFTSTSLKEKTHSENYIFKEKYRTADSWSREELKKANTAGNANYLSLEEKDMLIYLNLARIDGAKFFDTYFQDFVDERNQVMRQYSNYNDLKIDRNSSYYRSLRRDLQNIKNLPVFWPDEVLSQVATLHAKDLNRNNYIGHNSSDGRSSGERISRVYPRKANGECLAFGYNSGLDNICMLLLDKGVPDLGHRKLMLNTSAQLNTVGLSFHPHQRYKYCAVIDFVSLPN</sequence>
<feature type="domain" description="SCP" evidence="1">
    <location>
        <begin position="128"/>
        <end position="232"/>
    </location>
</feature>
<evidence type="ECO:0000259" key="1">
    <source>
        <dbReference type="Pfam" id="PF00188"/>
    </source>
</evidence>
<dbReference type="SUPFAM" id="SSF55797">
    <property type="entry name" value="PR-1-like"/>
    <property type="match status" value="1"/>
</dbReference>
<dbReference type="PANTHER" id="PTHR31157">
    <property type="entry name" value="SCP DOMAIN-CONTAINING PROTEIN"/>
    <property type="match status" value="1"/>
</dbReference>
<gene>
    <name evidence="2" type="ORF">P0Y49_15820</name>
</gene>
<dbReference type="PANTHER" id="PTHR31157:SF1">
    <property type="entry name" value="SCP DOMAIN-CONTAINING PROTEIN"/>
    <property type="match status" value="1"/>
</dbReference>
<accession>A0AAJ6B5X8</accession>